<dbReference type="CDD" id="cd07016">
    <property type="entry name" value="S14_ClpP_1"/>
    <property type="match status" value="1"/>
</dbReference>
<keyword evidence="4" id="KW-0378">Hydrolase</keyword>
<evidence type="ECO:0000256" key="2">
    <source>
        <dbReference type="RuleBase" id="RU003567"/>
    </source>
</evidence>
<feature type="compositionally biased region" description="Polar residues" evidence="3">
    <location>
        <begin position="226"/>
        <end position="242"/>
    </location>
</feature>
<reference evidence="4 5" key="1">
    <citation type="submission" date="2019-03" db="EMBL/GenBank/DDBJ databases">
        <title>Single cell metagenomics reveals metabolic interactions within the superorganism composed of flagellate Streblomastix strix and complex community of Bacteroidetes bacteria on its surface.</title>
        <authorList>
            <person name="Treitli S.C."/>
            <person name="Kolisko M."/>
            <person name="Husnik F."/>
            <person name="Keeling P."/>
            <person name="Hampl V."/>
        </authorList>
    </citation>
    <scope>NUCLEOTIDE SEQUENCE [LARGE SCALE GENOMIC DNA]</scope>
    <source>
        <strain evidence="4">St1</strain>
    </source>
</reference>
<proteinExistence type="inferred from homology"/>
<dbReference type="GO" id="GO:0009368">
    <property type="term" value="C:endopeptidase Clp complex"/>
    <property type="evidence" value="ECO:0007669"/>
    <property type="project" value="TreeGrafter"/>
</dbReference>
<dbReference type="SUPFAM" id="SSF52096">
    <property type="entry name" value="ClpP/crotonase"/>
    <property type="match status" value="1"/>
</dbReference>
<dbReference type="GO" id="GO:0004176">
    <property type="term" value="F:ATP-dependent peptidase activity"/>
    <property type="evidence" value="ECO:0007669"/>
    <property type="project" value="InterPro"/>
</dbReference>
<evidence type="ECO:0000256" key="1">
    <source>
        <dbReference type="ARBA" id="ARBA00007039"/>
    </source>
</evidence>
<dbReference type="Gene3D" id="3.90.226.10">
    <property type="entry name" value="2-enoyl-CoA Hydratase, Chain A, domain 1"/>
    <property type="match status" value="1"/>
</dbReference>
<dbReference type="PANTHER" id="PTHR10381">
    <property type="entry name" value="ATP-DEPENDENT CLP PROTEASE PROTEOLYTIC SUBUNIT"/>
    <property type="match status" value="1"/>
</dbReference>
<dbReference type="PANTHER" id="PTHR10381:SF11">
    <property type="entry name" value="ATP-DEPENDENT CLP PROTEASE PROTEOLYTIC SUBUNIT, MITOCHONDRIAL"/>
    <property type="match status" value="1"/>
</dbReference>
<dbReference type="GO" id="GO:0006515">
    <property type="term" value="P:protein quality control for misfolded or incompletely synthesized proteins"/>
    <property type="evidence" value="ECO:0007669"/>
    <property type="project" value="TreeGrafter"/>
</dbReference>
<sequence length="424" mass="46474">MDTKNFKNITGEIKEGEIATIRLFGTITEEHARGFNNEFDYLECCVKPKLIRVLINSEGGSVLHGMTIYSTIQNSTVPTETIIEGMAASMASIVWAAGSKSLMRDYSILMIHNPFLPADESAKSSDLVEAFTKQITTIYRKRFGLKKEHVESIMNGEAGKDGTFFDAESAVKAGIIPPENVLRTSKQICDKVKNEVLILENVTEIQALMSKISMEAGPLDTENKPFPNQSPNLKQKPNNHSQMNEEKNISPEYAAVAATLGLKEGFEIKDLIARVSALVGVETKLTETTKALGDAQTVIAGRDATIQNLQKNNDDLAASLKIFQDKEAAEVKASIENLVDTAITDGRIDKSTKEQWIQMAEANFTLAETTLNSIPVPEQITKEIASDPKNVQAAADATQTVEEKIAEQVKAVVGEKFEFKKMNG</sequence>
<dbReference type="InterPro" id="IPR001907">
    <property type="entry name" value="ClpP"/>
</dbReference>
<dbReference type="EMBL" id="SNRX01000005">
    <property type="protein sequence ID" value="KAA6302861.1"/>
    <property type="molecule type" value="Genomic_DNA"/>
</dbReference>
<evidence type="ECO:0000313" key="4">
    <source>
        <dbReference type="EMBL" id="KAA6302861.1"/>
    </source>
</evidence>
<name>A0A5M8P368_9BACT</name>
<dbReference type="Proteomes" id="UP000324575">
    <property type="component" value="Unassembled WGS sequence"/>
</dbReference>
<accession>A0A5M8P368</accession>
<organism evidence="4 5">
    <name type="scientific">Candidatus Ordinivivax streblomastigis</name>
    <dbReference type="NCBI Taxonomy" id="2540710"/>
    <lineage>
        <taxon>Bacteria</taxon>
        <taxon>Pseudomonadati</taxon>
        <taxon>Bacteroidota</taxon>
        <taxon>Bacteroidia</taxon>
        <taxon>Bacteroidales</taxon>
        <taxon>Candidatus Ordinivivax</taxon>
    </lineage>
</organism>
<evidence type="ECO:0000256" key="3">
    <source>
        <dbReference type="SAM" id="MobiDB-lite"/>
    </source>
</evidence>
<evidence type="ECO:0000313" key="5">
    <source>
        <dbReference type="Proteomes" id="UP000324575"/>
    </source>
</evidence>
<dbReference type="InterPro" id="IPR029045">
    <property type="entry name" value="ClpP/crotonase-like_dom_sf"/>
</dbReference>
<comment type="caution">
    <text evidence="4">The sequence shown here is derived from an EMBL/GenBank/DDBJ whole genome shotgun (WGS) entry which is preliminary data.</text>
</comment>
<protein>
    <recommendedName>
        <fullName evidence="2">ATP-dependent Clp protease proteolytic subunit</fullName>
    </recommendedName>
</protein>
<dbReference type="GO" id="GO:0051117">
    <property type="term" value="F:ATPase binding"/>
    <property type="evidence" value="ECO:0007669"/>
    <property type="project" value="TreeGrafter"/>
</dbReference>
<comment type="similarity">
    <text evidence="1 2">Belongs to the peptidase S14 family.</text>
</comment>
<feature type="region of interest" description="Disordered" evidence="3">
    <location>
        <begin position="218"/>
        <end position="244"/>
    </location>
</feature>
<dbReference type="Pfam" id="PF00574">
    <property type="entry name" value="CLP_protease"/>
    <property type="match status" value="1"/>
</dbReference>
<dbReference type="AlphaFoldDB" id="A0A5M8P368"/>
<dbReference type="GO" id="GO:0004252">
    <property type="term" value="F:serine-type endopeptidase activity"/>
    <property type="evidence" value="ECO:0007669"/>
    <property type="project" value="InterPro"/>
</dbReference>
<dbReference type="InterPro" id="IPR023562">
    <property type="entry name" value="ClpP/TepA"/>
</dbReference>
<keyword evidence="4" id="KW-0645">Protease</keyword>
<gene>
    <name evidence="4" type="ORF">EZS26_001031</name>
</gene>
<dbReference type="PRINTS" id="PR00127">
    <property type="entry name" value="CLPPROTEASEP"/>
</dbReference>